<organism evidence="2 3">
    <name type="scientific">Ectopseudomonas hydrolytica</name>
    <dbReference type="NCBI Taxonomy" id="2493633"/>
    <lineage>
        <taxon>Bacteria</taxon>
        <taxon>Pseudomonadati</taxon>
        <taxon>Pseudomonadota</taxon>
        <taxon>Gammaproteobacteria</taxon>
        <taxon>Pseudomonadales</taxon>
        <taxon>Pseudomonadaceae</taxon>
        <taxon>Ectopseudomonas</taxon>
    </lineage>
</organism>
<feature type="domain" description="DUF5983" evidence="1">
    <location>
        <begin position="8"/>
        <end position="54"/>
    </location>
</feature>
<protein>
    <recommendedName>
        <fullName evidence="1">DUF5983 domain-containing protein</fullName>
    </recommendedName>
</protein>
<dbReference type="EMBL" id="CP099397">
    <property type="protein sequence ID" value="USR37578.1"/>
    <property type="molecule type" value="Genomic_DNA"/>
</dbReference>
<proteinExistence type="predicted"/>
<reference evidence="2" key="1">
    <citation type="submission" date="2022-06" db="EMBL/GenBank/DDBJ databases">
        <title>Complete genome of Pseudomonas hydrolytica DSWY01T.</title>
        <authorList>
            <person name="Jung J."/>
            <person name="Jeon C.O."/>
        </authorList>
    </citation>
    <scope>NUCLEOTIDE SEQUENCE</scope>
    <source>
        <strain evidence="2">DSWY01</strain>
    </source>
</reference>
<dbReference type="InterPro" id="IPR046025">
    <property type="entry name" value="DUF5983"/>
</dbReference>
<evidence type="ECO:0000313" key="3">
    <source>
        <dbReference type="Proteomes" id="UP001054897"/>
    </source>
</evidence>
<dbReference type="Pfam" id="PF19419">
    <property type="entry name" value="DUF5983"/>
    <property type="match status" value="1"/>
</dbReference>
<sequence length="56" mass="6046">MHVEGITAERLRKEHLDKDVPASLVDVLHQAADADVRILILDADAPTLGGIALYQA</sequence>
<accession>A0ABY5A1S3</accession>
<evidence type="ECO:0000259" key="1">
    <source>
        <dbReference type="Pfam" id="PF19419"/>
    </source>
</evidence>
<dbReference type="RefSeq" id="WP_177491106.1">
    <property type="nucleotide sequence ID" value="NZ_CP099397.1"/>
</dbReference>
<gene>
    <name evidence="2" type="ORF">L1F06_012810</name>
</gene>
<dbReference type="Proteomes" id="UP001054897">
    <property type="component" value="Chromosome"/>
</dbReference>
<evidence type="ECO:0000313" key="2">
    <source>
        <dbReference type="EMBL" id="USR37578.1"/>
    </source>
</evidence>
<dbReference type="GeneID" id="300081867"/>
<keyword evidence="3" id="KW-1185">Reference proteome</keyword>
<name>A0ABY5A1S3_9GAMM</name>